<evidence type="ECO:0000256" key="7">
    <source>
        <dbReference type="ARBA" id="ARBA00022723"/>
    </source>
</evidence>
<keyword evidence="10 13" id="KW-0472">Membrane</keyword>
<evidence type="ECO:0000256" key="13">
    <source>
        <dbReference type="SAM" id="Phobius"/>
    </source>
</evidence>
<dbReference type="Proteomes" id="UP000532440">
    <property type="component" value="Unassembled WGS sequence"/>
</dbReference>
<sequence>MADLAGKPGPRARPEFRNIHVSQLSQYRLPLAGFVSILHRVSGALLFLVGLPFLLYLFQQSLTSEISYENYRAISSHWFAKLVLLALAWAYLHHFCAGIRYLILDLHVGVEKEQARTSASVVLGVSLVLTLVVALKLFGVF</sequence>
<dbReference type="GO" id="GO:0005886">
    <property type="term" value="C:plasma membrane"/>
    <property type="evidence" value="ECO:0007669"/>
    <property type="project" value="TreeGrafter"/>
</dbReference>
<evidence type="ECO:0000256" key="1">
    <source>
        <dbReference type="ARBA" id="ARBA00004050"/>
    </source>
</evidence>
<evidence type="ECO:0000256" key="5">
    <source>
        <dbReference type="ARBA" id="ARBA00022617"/>
    </source>
</evidence>
<evidence type="ECO:0000313" key="14">
    <source>
        <dbReference type="EMBL" id="MBB5270600.1"/>
    </source>
</evidence>
<evidence type="ECO:0000256" key="2">
    <source>
        <dbReference type="ARBA" id="ARBA00004370"/>
    </source>
</evidence>
<organism evidence="14 15">
    <name type="scientific">Quisquiliibacterium transsilvanicum</name>
    <dbReference type="NCBI Taxonomy" id="1549638"/>
    <lineage>
        <taxon>Bacteria</taxon>
        <taxon>Pseudomonadati</taxon>
        <taxon>Pseudomonadota</taxon>
        <taxon>Betaproteobacteria</taxon>
        <taxon>Burkholderiales</taxon>
        <taxon>Burkholderiaceae</taxon>
        <taxon>Quisquiliibacterium</taxon>
    </lineage>
</organism>
<dbReference type="AlphaFoldDB" id="A0A7W8HG72"/>
<comment type="cofactor">
    <cofactor evidence="12">
        <name>heme</name>
        <dbReference type="ChEBI" id="CHEBI:30413"/>
    </cofactor>
    <text evidence="12">The heme is bound between the two transmembrane subunits.</text>
</comment>
<comment type="subunit">
    <text evidence="11">Part of an enzyme complex containing four subunits: a flavoprotein, an iron-sulfur protein, plus two membrane-anchoring proteins, SdhC and SdhD. The complex can form homotrimers.</text>
</comment>
<feature type="transmembrane region" description="Helical" evidence="13">
    <location>
        <begin position="78"/>
        <end position="103"/>
    </location>
</feature>
<evidence type="ECO:0000256" key="6">
    <source>
        <dbReference type="ARBA" id="ARBA00022692"/>
    </source>
</evidence>
<dbReference type="CDD" id="cd03499">
    <property type="entry name" value="SQR_TypeC_SdhC"/>
    <property type="match status" value="1"/>
</dbReference>
<comment type="similarity">
    <text evidence="3">Belongs to the cytochrome b560 family.</text>
</comment>
<dbReference type="GO" id="GO:0009055">
    <property type="term" value="F:electron transfer activity"/>
    <property type="evidence" value="ECO:0007669"/>
    <property type="project" value="InterPro"/>
</dbReference>
<gene>
    <name evidence="14" type="ORF">HNQ70_000584</name>
</gene>
<dbReference type="RefSeq" id="WP_183964060.1">
    <property type="nucleotide sequence ID" value="NZ_BAABEW010000004.1"/>
</dbReference>
<evidence type="ECO:0000256" key="12">
    <source>
        <dbReference type="PIRSR" id="PIRSR000178-1"/>
    </source>
</evidence>
<dbReference type="NCBIfam" id="TIGR02970">
    <property type="entry name" value="succ_dehyd_cytB"/>
    <property type="match status" value="1"/>
</dbReference>
<dbReference type="PANTHER" id="PTHR10978">
    <property type="entry name" value="SUCCINATE DEHYDROGENASE CYTOCHROME B560 SUBUNIT"/>
    <property type="match status" value="1"/>
</dbReference>
<feature type="transmembrane region" description="Helical" evidence="13">
    <location>
        <begin position="37"/>
        <end position="58"/>
    </location>
</feature>
<accession>A0A7W8HG72</accession>
<evidence type="ECO:0000313" key="15">
    <source>
        <dbReference type="Proteomes" id="UP000532440"/>
    </source>
</evidence>
<dbReference type="InterPro" id="IPR034804">
    <property type="entry name" value="SQR/QFR_C/D"/>
</dbReference>
<keyword evidence="9 12" id="KW-0408">Iron</keyword>
<dbReference type="PANTHER" id="PTHR10978:SF5">
    <property type="entry name" value="SUCCINATE DEHYDROGENASE CYTOCHROME B560 SUBUNIT, MITOCHONDRIAL"/>
    <property type="match status" value="1"/>
</dbReference>
<dbReference type="EMBL" id="JACHGB010000001">
    <property type="protein sequence ID" value="MBB5270600.1"/>
    <property type="molecule type" value="Genomic_DNA"/>
</dbReference>
<name>A0A7W8HG72_9BURK</name>
<dbReference type="GO" id="GO:0046872">
    <property type="term" value="F:metal ion binding"/>
    <property type="evidence" value="ECO:0007669"/>
    <property type="project" value="UniProtKB-KW"/>
</dbReference>
<feature type="transmembrane region" description="Helical" evidence="13">
    <location>
        <begin position="115"/>
        <end position="138"/>
    </location>
</feature>
<comment type="function">
    <text evidence="1">Membrane-anchoring subunit of succinate dehydrogenase (SDH).</text>
</comment>
<feature type="binding site" description="axial binding residue" evidence="12">
    <location>
        <position position="94"/>
    </location>
    <ligand>
        <name>heme</name>
        <dbReference type="ChEBI" id="CHEBI:30413"/>
        <note>ligand shared with second transmembrane subunit</note>
    </ligand>
    <ligandPart>
        <name>Fe</name>
        <dbReference type="ChEBI" id="CHEBI:18248"/>
    </ligandPart>
</feature>
<evidence type="ECO:0000256" key="11">
    <source>
        <dbReference type="ARBA" id="ARBA00025912"/>
    </source>
</evidence>
<reference evidence="14 15" key="1">
    <citation type="submission" date="2020-08" db="EMBL/GenBank/DDBJ databases">
        <title>Genomic Encyclopedia of Type Strains, Phase IV (KMG-IV): sequencing the most valuable type-strain genomes for metagenomic binning, comparative biology and taxonomic classification.</title>
        <authorList>
            <person name="Goeker M."/>
        </authorList>
    </citation>
    <scope>NUCLEOTIDE SEQUENCE [LARGE SCALE GENOMIC DNA]</scope>
    <source>
        <strain evidence="14 15">DSM 29781</strain>
    </source>
</reference>
<dbReference type="Pfam" id="PF01127">
    <property type="entry name" value="Sdh_cyt"/>
    <property type="match status" value="1"/>
</dbReference>
<comment type="subcellular location">
    <subcellularLocation>
        <location evidence="2">Membrane</location>
    </subcellularLocation>
</comment>
<keyword evidence="5 12" id="KW-0349">Heme</keyword>
<dbReference type="PIRSF" id="PIRSF000178">
    <property type="entry name" value="SDH_cyt_b560"/>
    <property type="match status" value="1"/>
</dbReference>
<evidence type="ECO:0000256" key="3">
    <source>
        <dbReference type="ARBA" id="ARBA00007244"/>
    </source>
</evidence>
<proteinExistence type="inferred from homology"/>
<evidence type="ECO:0000256" key="10">
    <source>
        <dbReference type="ARBA" id="ARBA00023136"/>
    </source>
</evidence>
<evidence type="ECO:0000256" key="8">
    <source>
        <dbReference type="ARBA" id="ARBA00022989"/>
    </source>
</evidence>
<keyword evidence="6 13" id="KW-0812">Transmembrane</keyword>
<dbReference type="InterPro" id="IPR000701">
    <property type="entry name" value="SuccDH_FuR_B_TM-su"/>
</dbReference>
<dbReference type="SUPFAM" id="SSF81343">
    <property type="entry name" value="Fumarate reductase respiratory complex transmembrane subunits"/>
    <property type="match status" value="1"/>
</dbReference>
<keyword evidence="15" id="KW-1185">Reference proteome</keyword>
<keyword evidence="7 12" id="KW-0479">Metal-binding</keyword>
<dbReference type="InterPro" id="IPR014314">
    <property type="entry name" value="Succ_DH_cytb556"/>
</dbReference>
<evidence type="ECO:0000256" key="4">
    <source>
        <dbReference type="ARBA" id="ARBA00020076"/>
    </source>
</evidence>
<protein>
    <recommendedName>
        <fullName evidence="4">Succinate dehydrogenase cytochrome b556 subunit</fullName>
    </recommendedName>
</protein>
<evidence type="ECO:0000256" key="9">
    <source>
        <dbReference type="ARBA" id="ARBA00023004"/>
    </source>
</evidence>
<comment type="caution">
    <text evidence="14">The sequence shown here is derived from an EMBL/GenBank/DDBJ whole genome shotgun (WGS) entry which is preliminary data.</text>
</comment>
<dbReference type="GO" id="GO:0006099">
    <property type="term" value="P:tricarboxylic acid cycle"/>
    <property type="evidence" value="ECO:0007669"/>
    <property type="project" value="InterPro"/>
</dbReference>
<keyword evidence="8 13" id="KW-1133">Transmembrane helix</keyword>
<dbReference type="Gene3D" id="1.20.1300.10">
    <property type="entry name" value="Fumarate reductase/succinate dehydrogenase, transmembrane subunit"/>
    <property type="match status" value="1"/>
</dbReference>